<evidence type="ECO:0000256" key="1">
    <source>
        <dbReference type="ARBA" id="ARBA00010021"/>
    </source>
</evidence>
<evidence type="ECO:0000259" key="3">
    <source>
        <dbReference type="Pfam" id="PF20695"/>
    </source>
</evidence>
<dbReference type="InterPro" id="IPR002830">
    <property type="entry name" value="UbiD"/>
</dbReference>
<feature type="domain" description="3-octaprenyl-4-hydroxybenzoate carboxy-lyase-like Rift-related" evidence="2">
    <location>
        <begin position="114"/>
        <end position="308"/>
    </location>
</feature>
<gene>
    <name evidence="5" type="ORF">GJR99_06205</name>
</gene>
<dbReference type="InterPro" id="IPR048304">
    <property type="entry name" value="UbiD_Rift_dom"/>
</dbReference>
<keyword evidence="6" id="KW-1185">Reference proteome</keyword>
<dbReference type="SUPFAM" id="SSF143968">
    <property type="entry name" value="UbiD C-terminal domain-like"/>
    <property type="match status" value="1"/>
</dbReference>
<dbReference type="SUPFAM" id="SSF50475">
    <property type="entry name" value="FMN-binding split barrel"/>
    <property type="match status" value="1"/>
</dbReference>
<dbReference type="PANTHER" id="PTHR30108:SF17">
    <property type="entry name" value="FERULIC ACID DECARBOXYLASE 1"/>
    <property type="match status" value="1"/>
</dbReference>
<evidence type="ECO:0000259" key="4">
    <source>
        <dbReference type="Pfam" id="PF20696"/>
    </source>
</evidence>
<feature type="domain" description="3-octaprenyl-4-hydroxybenzoate carboxy-lyase-like C-terminal" evidence="4">
    <location>
        <begin position="326"/>
        <end position="448"/>
    </location>
</feature>
<comment type="caution">
    <text evidence="5">The sequence shown here is derived from an EMBL/GenBank/DDBJ whole genome shotgun (WGS) entry which is preliminary data.</text>
</comment>
<evidence type="ECO:0000313" key="5">
    <source>
        <dbReference type="EMBL" id="MRW96169.1"/>
    </source>
</evidence>
<dbReference type="PANTHER" id="PTHR30108">
    <property type="entry name" value="3-OCTAPRENYL-4-HYDROXYBENZOATE CARBOXY-LYASE-RELATED"/>
    <property type="match status" value="1"/>
</dbReference>
<dbReference type="AlphaFoldDB" id="A0A6A8G583"/>
<name>A0A6A8G583_9EURY</name>
<dbReference type="GO" id="GO:0016831">
    <property type="term" value="F:carboxy-lyase activity"/>
    <property type="evidence" value="ECO:0007669"/>
    <property type="project" value="InterPro"/>
</dbReference>
<reference evidence="5 6" key="1">
    <citation type="submission" date="2019-11" db="EMBL/GenBank/DDBJ databases">
        <title>Whole genome sequence of Haloferax sp. MBLA0078.</title>
        <authorList>
            <person name="Seo M.-J."/>
            <person name="Cho E.-S."/>
        </authorList>
    </citation>
    <scope>NUCLEOTIDE SEQUENCE [LARGE SCALE GENOMIC DNA]</scope>
    <source>
        <strain evidence="5 6">MBLA0078</strain>
    </source>
</reference>
<dbReference type="GO" id="GO:0005737">
    <property type="term" value="C:cytoplasm"/>
    <property type="evidence" value="ECO:0007669"/>
    <property type="project" value="TreeGrafter"/>
</dbReference>
<feature type="domain" description="3-octaprenyl-4-hydroxybenzoate carboxy-lyase-like N-terminal" evidence="3">
    <location>
        <begin position="18"/>
        <end position="94"/>
    </location>
</feature>
<dbReference type="Pfam" id="PF01977">
    <property type="entry name" value="UbiD"/>
    <property type="match status" value="1"/>
</dbReference>
<evidence type="ECO:0000313" key="6">
    <source>
        <dbReference type="Proteomes" id="UP000443423"/>
    </source>
</evidence>
<dbReference type="GO" id="GO:0046281">
    <property type="term" value="P:cinnamic acid catabolic process"/>
    <property type="evidence" value="ECO:0007669"/>
    <property type="project" value="TreeGrafter"/>
</dbReference>
<sequence length="483" mass="53812">MHPWDGPAGMRDLREFVAAIEERGQLERVSGADLELEIGGISKIARRDELGTALLFGDFEGTVPGSRVLTNALDTPLQVTLALGHEPTSDIREAVLAQKETASEMKTRPVEVVEDGPVFENVQRGDDVDLTAFPAPRWHENDGGRYIGTGDVVITESPDGDDRNAGTYRVQVHGPKTATLNIRPGRDADRHRQAYFDRDEPFPAVISLGHQPDLFMAANQRFPSHVDEMEYVSAQRDQPLEVVEGEVSGLPIPAHAELVVEGKVWPDAEEITEGPFGEWTGYYGAGETQQRPFEIDRIYYRDDPIVLTYNNVPMTATAMSTIRSGAALWHQLEEAGMTGIDEVTTIFPGIWFQVISIEQQYPGHSTQVGLQAMSLPAGSWEGRITIVVDEDINVYDLDEVLWATVSRCDPAEDMQLIENCVSSRINPRLSAEQEKSGDHTKSRLFFDATKPYHWKEEFPPDTKLDPDMEADLRAEWSDLLSKP</sequence>
<dbReference type="InterPro" id="IPR049383">
    <property type="entry name" value="UbiD-like_N"/>
</dbReference>
<dbReference type="Proteomes" id="UP000443423">
    <property type="component" value="Unassembled WGS sequence"/>
</dbReference>
<organism evidence="5 6">
    <name type="scientific">Haloferax marinum</name>
    <dbReference type="NCBI Taxonomy" id="2666143"/>
    <lineage>
        <taxon>Archaea</taxon>
        <taxon>Methanobacteriati</taxon>
        <taxon>Methanobacteriota</taxon>
        <taxon>Stenosarchaea group</taxon>
        <taxon>Halobacteria</taxon>
        <taxon>Halobacteriales</taxon>
        <taxon>Haloferacaceae</taxon>
        <taxon>Haloferax</taxon>
    </lineage>
</organism>
<accession>A0A6A8G583</accession>
<comment type="similarity">
    <text evidence="1">Belongs to the UbiD family.</text>
</comment>
<dbReference type="Gene3D" id="3.40.1670.10">
    <property type="entry name" value="UbiD C-terminal domain-like"/>
    <property type="match status" value="1"/>
</dbReference>
<proteinExistence type="inferred from homology"/>
<dbReference type="EMBL" id="WKJQ01000001">
    <property type="protein sequence ID" value="MRW96169.1"/>
    <property type="molecule type" value="Genomic_DNA"/>
</dbReference>
<dbReference type="InterPro" id="IPR049381">
    <property type="entry name" value="UbiD-like_C"/>
</dbReference>
<dbReference type="Pfam" id="PF20695">
    <property type="entry name" value="UbiD_N"/>
    <property type="match status" value="1"/>
</dbReference>
<protein>
    <submittedName>
        <fullName evidence="5">UbiD family decarboxylase</fullName>
    </submittedName>
</protein>
<dbReference type="Pfam" id="PF20696">
    <property type="entry name" value="UbiD_C"/>
    <property type="match status" value="1"/>
</dbReference>
<dbReference type="GO" id="GO:0033494">
    <property type="term" value="P:ferulate metabolic process"/>
    <property type="evidence" value="ECO:0007669"/>
    <property type="project" value="TreeGrafter"/>
</dbReference>
<evidence type="ECO:0000259" key="2">
    <source>
        <dbReference type="Pfam" id="PF01977"/>
    </source>
</evidence>